<protein>
    <submittedName>
        <fullName evidence="2">Uncharacterized protein</fullName>
    </submittedName>
</protein>
<dbReference type="STRING" id="31234.E3NQM7"/>
<evidence type="ECO:0000256" key="1">
    <source>
        <dbReference type="SAM" id="MobiDB-lite"/>
    </source>
</evidence>
<dbReference type="OrthoDB" id="5856671at2759"/>
<proteinExistence type="predicted"/>
<feature type="compositionally biased region" description="Low complexity" evidence="1">
    <location>
        <begin position="66"/>
        <end position="98"/>
    </location>
</feature>
<dbReference type="InParanoid" id="E3NQM7"/>
<evidence type="ECO:0000313" key="3">
    <source>
        <dbReference type="Proteomes" id="UP000008281"/>
    </source>
</evidence>
<feature type="region of interest" description="Disordered" evidence="1">
    <location>
        <begin position="54"/>
        <end position="120"/>
    </location>
</feature>
<keyword evidence="3" id="KW-1185">Reference proteome</keyword>
<organism evidence="3">
    <name type="scientific">Caenorhabditis remanei</name>
    <name type="common">Caenorhabditis vulgaris</name>
    <dbReference type="NCBI Taxonomy" id="31234"/>
    <lineage>
        <taxon>Eukaryota</taxon>
        <taxon>Metazoa</taxon>
        <taxon>Ecdysozoa</taxon>
        <taxon>Nematoda</taxon>
        <taxon>Chromadorea</taxon>
        <taxon>Rhabditida</taxon>
        <taxon>Rhabditina</taxon>
        <taxon>Rhabditomorpha</taxon>
        <taxon>Rhabditoidea</taxon>
        <taxon>Rhabditidae</taxon>
        <taxon>Peloderinae</taxon>
        <taxon>Caenorhabditis</taxon>
    </lineage>
</organism>
<dbReference type="Proteomes" id="UP000008281">
    <property type="component" value="Unassembled WGS sequence"/>
</dbReference>
<accession>E3NQM7</accession>
<dbReference type="EMBL" id="DS269550">
    <property type="protein sequence ID" value="EFO85203.1"/>
    <property type="molecule type" value="Genomic_DNA"/>
</dbReference>
<dbReference type="AlphaFoldDB" id="E3NQM7"/>
<dbReference type="HOGENOM" id="CLU_1192417_0_0_1"/>
<gene>
    <name evidence="2" type="ORF">CRE_17687</name>
</gene>
<name>E3NQM7_CAERE</name>
<evidence type="ECO:0000313" key="2">
    <source>
        <dbReference type="EMBL" id="EFO85203.1"/>
    </source>
</evidence>
<sequence length="233" mass="25285">MPLQKTVVVAPSQQQEQVLNTAQVLTKVMPASAVLDEHVVEPAVASPNNIVSSFNSQTSYGDEHQTSVQTHQTQPQQQVLHRPAASSSSSSSSSASSSAEHHATHQVRVPSASSSIESNEHRVVPESIIVKEIVQSFETTTPYPKQVALQTIAPFVPQPVQPVQPSQPEHIETVQPQISQPRVSQPHPIEHVNYLAPHVPSVPQTQTVVETVQPVHTVQPIRPAPVQQLPLQP</sequence>
<feature type="non-terminal residue" evidence="2">
    <location>
        <position position="233"/>
    </location>
</feature>
<reference evidence="2" key="1">
    <citation type="submission" date="2007-07" db="EMBL/GenBank/DDBJ databases">
        <title>PCAP assembly of the Caenorhabditis remanei genome.</title>
        <authorList>
            <consortium name="The Caenorhabditis remanei Sequencing Consortium"/>
            <person name="Wilson R.K."/>
        </authorList>
    </citation>
    <scope>NUCLEOTIDE SEQUENCE [LARGE SCALE GENOMIC DNA]</scope>
    <source>
        <strain evidence="2">PB4641</strain>
    </source>
</reference>
<dbReference type="eggNOG" id="ENOG502TGIZ">
    <property type="taxonomic scope" value="Eukaryota"/>
</dbReference>